<sequence>MNGKNLKSPPPITSPATLQTTISAPQPQANRRVAFIEDDHHATKVAAKEIENLCLAIGKAKDQSAWCGVLASWENKRHEMRLSPSPCSHSKEVKVVSLAELISNQNWKTKLRSKLGLKLASAVMQLHQTPWLRDDWGKEDVLFLQEEDGNILFDKPFVKLGSSHAVRPNRTGHTTINMNVPCLFSLGVVLIELHYKKAIIELQKEDPEFTTKDNEDPELAALRKTISMMRLIDRMDAGDNFQRALKQCIKGPDASVTDLGKEELRDMVEEKIIVPLENEVLWLHASKKIEECL</sequence>
<dbReference type="Pfam" id="PF24476">
    <property type="entry name" value="DUF7580"/>
    <property type="match status" value="1"/>
</dbReference>
<dbReference type="EMBL" id="QGMK01000323">
    <property type="protein sequence ID" value="TVY82407.1"/>
    <property type="molecule type" value="Genomic_DNA"/>
</dbReference>
<feature type="region of interest" description="Disordered" evidence="1">
    <location>
        <begin position="1"/>
        <end position="24"/>
    </location>
</feature>
<comment type="caution">
    <text evidence="3">The sequence shown here is derived from an EMBL/GenBank/DDBJ whole genome shotgun (WGS) entry which is preliminary data.</text>
</comment>
<accession>A0A8T9CD24</accession>
<dbReference type="PANTHER" id="PTHR35186">
    <property type="entry name" value="ANK_REP_REGION DOMAIN-CONTAINING PROTEIN"/>
    <property type="match status" value="1"/>
</dbReference>
<feature type="domain" description="DUF7580" evidence="2">
    <location>
        <begin position="40"/>
        <end position="280"/>
    </location>
</feature>
<dbReference type="Proteomes" id="UP000469558">
    <property type="component" value="Unassembled WGS sequence"/>
</dbReference>
<evidence type="ECO:0000313" key="3">
    <source>
        <dbReference type="EMBL" id="TVY82407.1"/>
    </source>
</evidence>
<evidence type="ECO:0000256" key="1">
    <source>
        <dbReference type="SAM" id="MobiDB-lite"/>
    </source>
</evidence>
<protein>
    <recommendedName>
        <fullName evidence="2">DUF7580 domain-containing protein</fullName>
    </recommendedName>
</protein>
<gene>
    <name evidence="3" type="ORF">LSUE1_G003592</name>
</gene>
<evidence type="ECO:0000259" key="2">
    <source>
        <dbReference type="Pfam" id="PF24476"/>
    </source>
</evidence>
<evidence type="ECO:0000313" key="4">
    <source>
        <dbReference type="Proteomes" id="UP000469558"/>
    </source>
</evidence>
<feature type="compositionally biased region" description="Polar residues" evidence="1">
    <location>
        <begin position="14"/>
        <end position="24"/>
    </location>
</feature>
<dbReference type="PANTHER" id="PTHR35186:SF4">
    <property type="entry name" value="PRION-INHIBITION AND PROPAGATION HELO DOMAIN-CONTAINING PROTEIN"/>
    <property type="match status" value="1"/>
</dbReference>
<reference evidence="3 4" key="1">
    <citation type="submission" date="2018-05" db="EMBL/GenBank/DDBJ databases">
        <title>Genome sequencing and assembly of the regulated plant pathogen Lachnellula willkommii and related sister species for the development of diagnostic species identification markers.</title>
        <authorList>
            <person name="Giroux E."/>
            <person name="Bilodeau G."/>
        </authorList>
    </citation>
    <scope>NUCLEOTIDE SEQUENCE [LARGE SCALE GENOMIC DNA]</scope>
    <source>
        <strain evidence="3 4">CBS 268.59</strain>
    </source>
</reference>
<keyword evidence="4" id="KW-1185">Reference proteome</keyword>
<dbReference type="AlphaFoldDB" id="A0A8T9CD24"/>
<dbReference type="InterPro" id="IPR056002">
    <property type="entry name" value="DUF7580"/>
</dbReference>
<proteinExistence type="predicted"/>
<name>A0A8T9CD24_9HELO</name>
<dbReference type="OrthoDB" id="3555118at2759"/>
<organism evidence="3 4">
    <name type="scientific">Lachnellula suecica</name>
    <dbReference type="NCBI Taxonomy" id="602035"/>
    <lineage>
        <taxon>Eukaryota</taxon>
        <taxon>Fungi</taxon>
        <taxon>Dikarya</taxon>
        <taxon>Ascomycota</taxon>
        <taxon>Pezizomycotina</taxon>
        <taxon>Leotiomycetes</taxon>
        <taxon>Helotiales</taxon>
        <taxon>Lachnaceae</taxon>
        <taxon>Lachnellula</taxon>
    </lineage>
</organism>